<evidence type="ECO:0000256" key="1">
    <source>
        <dbReference type="ARBA" id="ARBA00004141"/>
    </source>
</evidence>
<evidence type="ECO:0000256" key="2">
    <source>
        <dbReference type="ARBA" id="ARBA00022692"/>
    </source>
</evidence>
<dbReference type="GO" id="GO:0016020">
    <property type="term" value="C:membrane"/>
    <property type="evidence" value="ECO:0007669"/>
    <property type="project" value="UniProtKB-SubCell"/>
</dbReference>
<dbReference type="InterPro" id="IPR002657">
    <property type="entry name" value="BilAc:Na_symport/Acr3"/>
</dbReference>
<proteinExistence type="predicted"/>
<dbReference type="InterPro" id="IPR038770">
    <property type="entry name" value="Na+/solute_symporter_sf"/>
</dbReference>
<dbReference type="Gene3D" id="1.20.1530.20">
    <property type="match status" value="1"/>
</dbReference>
<dbReference type="InterPro" id="IPR004710">
    <property type="entry name" value="Bilac:Na_transpt"/>
</dbReference>
<dbReference type="Pfam" id="PF01758">
    <property type="entry name" value="SBF"/>
    <property type="match status" value="1"/>
</dbReference>
<keyword evidence="3" id="KW-1133">Transmembrane helix</keyword>
<protein>
    <recommendedName>
        <fullName evidence="6">Bile acid:sodium symporter</fullName>
    </recommendedName>
</protein>
<keyword evidence="2" id="KW-0812">Transmembrane</keyword>
<evidence type="ECO:0000313" key="5">
    <source>
        <dbReference type="EMBL" id="AEK10600.1"/>
    </source>
</evidence>
<organism evidence="5">
    <name type="scientific">Alcanivorax hongdengensis</name>
    <dbReference type="NCBI Taxonomy" id="519051"/>
    <lineage>
        <taxon>Bacteria</taxon>
        <taxon>Pseudomonadati</taxon>
        <taxon>Pseudomonadota</taxon>
        <taxon>Gammaproteobacteria</taxon>
        <taxon>Oceanospirillales</taxon>
        <taxon>Alcanivoracaceae</taxon>
        <taxon>Alcanivorax</taxon>
    </lineage>
</organism>
<evidence type="ECO:0000256" key="4">
    <source>
        <dbReference type="ARBA" id="ARBA00023136"/>
    </source>
</evidence>
<keyword evidence="4" id="KW-0472">Membrane</keyword>
<reference evidence="5" key="1">
    <citation type="submission" date="2011-03" db="EMBL/GenBank/DDBJ databases">
        <title>Genes Involved in Alkane Degradation in Alcanivorax hongdengensis Strain A-11-3.</title>
        <authorList>
            <person name="Wang W."/>
        </authorList>
    </citation>
    <scope>NUCLEOTIDE SEQUENCE</scope>
    <source>
        <strain evidence="5">A-11-3</strain>
    </source>
</reference>
<name>G1C7H4_9GAMM</name>
<evidence type="ECO:0000256" key="3">
    <source>
        <dbReference type="ARBA" id="ARBA00022989"/>
    </source>
</evidence>
<dbReference type="EMBL" id="JF747236">
    <property type="protein sequence ID" value="AEK10600.1"/>
    <property type="molecule type" value="Genomic_DNA"/>
</dbReference>
<accession>G1C7H4</accession>
<dbReference type="AlphaFoldDB" id="G1C7H4"/>
<sequence>MIQRLTRLFPLWALLFSLLAYWQPHWLVGGKPAIVPLLMLIMFGMGLSLRWEDFRRVFQRPGVIGLGVLLQYSLMPLIAWGIGIALQLPQELLIGLVLVGACPGGTASNVIAYLARANVALSVAITFASTLVAVVATPLLTWLYLGERIPVPVTGLLLSLIQIVVIPVVAGCTLNTFLHRQLTPARAVFPLVSVAAIVIVIGIIVALNQGNIAEAGMAVFMAVMLHNALGLVGGYGIARLLRLDPQTARTLAIEVGMQNSGLGVALAIKHFTPLAALPGALFSVWHNLSGSLLASFWRRSTPEQ</sequence>
<dbReference type="PANTHER" id="PTHR10361:SF28">
    <property type="entry name" value="P3 PROTEIN-RELATED"/>
    <property type="match status" value="1"/>
</dbReference>
<comment type="subcellular location">
    <subcellularLocation>
        <location evidence="1">Membrane</location>
        <topology evidence="1">Multi-pass membrane protein</topology>
    </subcellularLocation>
</comment>
<evidence type="ECO:0008006" key="6">
    <source>
        <dbReference type="Google" id="ProtNLM"/>
    </source>
</evidence>
<dbReference type="PANTHER" id="PTHR10361">
    <property type="entry name" value="SODIUM-BILE ACID COTRANSPORTER"/>
    <property type="match status" value="1"/>
</dbReference>